<dbReference type="PANTHER" id="PTHR21547">
    <property type="entry name" value="CLUSTERIN ASSOCIATED PROTEIN 1"/>
    <property type="match status" value="1"/>
</dbReference>
<protein>
    <recommendedName>
        <fullName evidence="10">Clusterin-associated protein 1</fullName>
    </recommendedName>
</protein>
<evidence type="ECO:0000313" key="9">
    <source>
        <dbReference type="EMBL" id="JAS07865.1"/>
    </source>
</evidence>
<comment type="subcellular location">
    <subcellularLocation>
        <location evidence="1">Cell projection</location>
        <location evidence="1">Cilium</location>
    </subcellularLocation>
</comment>
<feature type="region of interest" description="Disordered" evidence="8">
    <location>
        <begin position="326"/>
        <end position="349"/>
    </location>
</feature>
<evidence type="ECO:0000256" key="4">
    <source>
        <dbReference type="ARBA" id="ARBA00023054"/>
    </source>
</evidence>
<name>A0A1B6C3Q1_9HEMI</name>
<accession>A0A1B6C3Q1</accession>
<feature type="coiled-coil region" evidence="7">
    <location>
        <begin position="268"/>
        <end position="303"/>
    </location>
</feature>
<evidence type="ECO:0000256" key="2">
    <source>
        <dbReference type="ARBA" id="ARBA00008340"/>
    </source>
</evidence>
<dbReference type="GO" id="GO:0005815">
    <property type="term" value="C:microtubule organizing center"/>
    <property type="evidence" value="ECO:0007669"/>
    <property type="project" value="TreeGrafter"/>
</dbReference>
<dbReference type="GO" id="GO:0005929">
    <property type="term" value="C:cilium"/>
    <property type="evidence" value="ECO:0007669"/>
    <property type="project" value="UniProtKB-SubCell"/>
</dbReference>
<evidence type="ECO:0008006" key="10">
    <source>
        <dbReference type="Google" id="ProtNLM"/>
    </source>
</evidence>
<reference evidence="9" key="1">
    <citation type="submission" date="2015-12" db="EMBL/GenBank/DDBJ databases">
        <title>De novo transcriptome assembly of four potential Pierce s Disease insect vectors from Arizona vineyards.</title>
        <authorList>
            <person name="Tassone E.E."/>
        </authorList>
    </citation>
    <scope>NUCLEOTIDE SEQUENCE</scope>
</reference>
<evidence type="ECO:0000256" key="3">
    <source>
        <dbReference type="ARBA" id="ARBA00022794"/>
    </source>
</evidence>
<dbReference type="GO" id="GO:0060271">
    <property type="term" value="P:cilium assembly"/>
    <property type="evidence" value="ECO:0007669"/>
    <property type="project" value="TreeGrafter"/>
</dbReference>
<organism evidence="9">
    <name type="scientific">Clastoptera arizonana</name>
    <name type="common">Arizona spittle bug</name>
    <dbReference type="NCBI Taxonomy" id="38151"/>
    <lineage>
        <taxon>Eukaryota</taxon>
        <taxon>Metazoa</taxon>
        <taxon>Ecdysozoa</taxon>
        <taxon>Arthropoda</taxon>
        <taxon>Hexapoda</taxon>
        <taxon>Insecta</taxon>
        <taxon>Pterygota</taxon>
        <taxon>Neoptera</taxon>
        <taxon>Paraneoptera</taxon>
        <taxon>Hemiptera</taxon>
        <taxon>Auchenorrhyncha</taxon>
        <taxon>Cercopoidea</taxon>
        <taxon>Clastopteridae</taxon>
        <taxon>Clastoptera</taxon>
    </lineage>
</organism>
<evidence type="ECO:0000256" key="1">
    <source>
        <dbReference type="ARBA" id="ARBA00004138"/>
    </source>
</evidence>
<dbReference type="AlphaFoldDB" id="A0A1B6C3Q1"/>
<evidence type="ECO:0000256" key="8">
    <source>
        <dbReference type="SAM" id="MobiDB-lite"/>
    </source>
</evidence>
<gene>
    <name evidence="9" type="ORF">g.5992</name>
</gene>
<keyword evidence="5" id="KW-0969">Cilium</keyword>
<dbReference type="Pfam" id="PF10234">
    <property type="entry name" value="Cluap1"/>
    <property type="match status" value="1"/>
</dbReference>
<keyword evidence="6" id="KW-0966">Cell projection</keyword>
<evidence type="ECO:0000256" key="5">
    <source>
        <dbReference type="ARBA" id="ARBA00023069"/>
    </source>
</evidence>
<sequence>MSYRDLRNFTEMTRALNYNRLISLDNFRVSNFPLVAEIVIWLVRRFDPDANIYSEFKTEEDRVILVRSVVQFMAINNYIKLNSKRLYQADGYSVKELLKIIVLLYNPLKYGYNNNICEETSFMNSVDISSKISELKLTRELASQITLKGAILYELLGTEVHQLKYIRKICINNQYELGDLEEGLKEAILQAQYNLSNTQNLIDNIAVTEANLDAKIGKRQVELDRNKKRLQTLQKMRPAFLDEFEKIEVELHCLYQDFLTRFRCVTFLEQLLEDSEMIDQERMEAQQAEMRKILEKIQQEEALKLLDGSINIFHYEEHESNLELEESALNKPTVTRARTSTGPERSRVYGNMTAEDGSLESDSDLLLDDDDNSQLLASDDDLELLDVDVAPPKHSDLSEDDF</sequence>
<evidence type="ECO:0000256" key="6">
    <source>
        <dbReference type="ARBA" id="ARBA00023273"/>
    </source>
</evidence>
<dbReference type="InterPro" id="IPR019366">
    <property type="entry name" value="Clusterin-associated_protein-1"/>
</dbReference>
<dbReference type="PANTHER" id="PTHR21547:SF0">
    <property type="entry name" value="CLUSTERIN-ASSOCIATED PROTEIN 1"/>
    <property type="match status" value="1"/>
</dbReference>
<dbReference type="GO" id="GO:0030992">
    <property type="term" value="C:intraciliary transport particle B"/>
    <property type="evidence" value="ECO:0007669"/>
    <property type="project" value="TreeGrafter"/>
</dbReference>
<evidence type="ECO:0000256" key="7">
    <source>
        <dbReference type="SAM" id="Coils"/>
    </source>
</evidence>
<comment type="similarity">
    <text evidence="2">Belongs to the CLUAP1 family.</text>
</comment>
<keyword evidence="4 7" id="KW-0175">Coiled coil</keyword>
<feature type="compositionally biased region" description="Polar residues" evidence="8">
    <location>
        <begin position="332"/>
        <end position="343"/>
    </location>
</feature>
<keyword evidence="3" id="KW-0970">Cilium biogenesis/degradation</keyword>
<proteinExistence type="inferred from homology"/>
<dbReference type="EMBL" id="GEDC01029433">
    <property type="protein sequence ID" value="JAS07865.1"/>
    <property type="molecule type" value="Transcribed_RNA"/>
</dbReference>